<dbReference type="Proteomes" id="UP000253562">
    <property type="component" value="Unassembled WGS sequence"/>
</dbReference>
<name>A0A368KX63_9BACT</name>
<dbReference type="AlphaFoldDB" id="A0A368KX63"/>
<organism evidence="1 2">
    <name type="scientific">Bremerella cremea</name>
    <dbReference type="NCBI Taxonomy" id="1031537"/>
    <lineage>
        <taxon>Bacteria</taxon>
        <taxon>Pseudomonadati</taxon>
        <taxon>Planctomycetota</taxon>
        <taxon>Planctomycetia</taxon>
        <taxon>Pirellulales</taxon>
        <taxon>Pirellulaceae</taxon>
        <taxon>Bremerella</taxon>
    </lineage>
</organism>
<gene>
    <name evidence="1" type="ORF">DTL42_00610</name>
</gene>
<dbReference type="EMBL" id="QPEX01000006">
    <property type="protein sequence ID" value="RCS55925.1"/>
    <property type="molecule type" value="Genomic_DNA"/>
</dbReference>
<proteinExistence type="predicted"/>
<sequence>MRARDVPKTGLFKMRELHPLNVQRNRAAAVEVDFKFRAICGSVFVALLSAFFRHNPLMSISPEKNDENNRQRND</sequence>
<reference evidence="1 2" key="1">
    <citation type="submission" date="2018-07" db="EMBL/GenBank/DDBJ databases">
        <title>Comparative genomes isolates from brazilian mangrove.</title>
        <authorList>
            <person name="De Araujo J.E."/>
            <person name="Taketani R.G."/>
            <person name="Silva M.C.P."/>
            <person name="Lourenco M.V."/>
            <person name="Oliveira V.M."/>
            <person name="Andreote F.D."/>
        </authorList>
    </citation>
    <scope>NUCLEOTIDE SEQUENCE [LARGE SCALE GENOMIC DNA]</scope>
    <source>
        <strain evidence="1 2">HEX PRIS-MGV</strain>
    </source>
</reference>
<evidence type="ECO:0000313" key="1">
    <source>
        <dbReference type="EMBL" id="RCS55925.1"/>
    </source>
</evidence>
<comment type="caution">
    <text evidence="1">The sequence shown here is derived from an EMBL/GenBank/DDBJ whole genome shotgun (WGS) entry which is preliminary data.</text>
</comment>
<protein>
    <submittedName>
        <fullName evidence="1">Uncharacterized protein</fullName>
    </submittedName>
</protein>
<accession>A0A368KX63</accession>
<evidence type="ECO:0000313" key="2">
    <source>
        <dbReference type="Proteomes" id="UP000253562"/>
    </source>
</evidence>